<evidence type="ECO:0000256" key="2">
    <source>
        <dbReference type="SAM" id="MobiDB-lite"/>
    </source>
</evidence>
<dbReference type="EMBL" id="CAJZAF010000082">
    <property type="protein sequence ID" value="CAG9187589.1"/>
    <property type="molecule type" value="Genomic_DNA"/>
</dbReference>
<feature type="signal peptide" evidence="3">
    <location>
        <begin position="1"/>
        <end position="22"/>
    </location>
</feature>
<protein>
    <submittedName>
        <fullName evidence="4">Uncharacterized protein</fullName>
    </submittedName>
</protein>
<accession>A0ABM8Y4A8</accession>
<evidence type="ECO:0000256" key="1">
    <source>
        <dbReference type="SAM" id="Coils"/>
    </source>
</evidence>
<evidence type="ECO:0000256" key="3">
    <source>
        <dbReference type="SAM" id="SignalP"/>
    </source>
</evidence>
<keyword evidence="1" id="KW-0175">Coiled coil</keyword>
<sequence>MKKKILIPVLSAFALSTAPALAQQAKPASKSSQTTQEKVNVAEFDKQAAQIRENMKKLQEEMDKIRQTRDPKERQKLLEDHWTTMQSTMGMMRGLWGPGMMGGPGMRGGGMMGGPGMHGGGMMGGPMMGWQGAGGYYSKLTPEQLRERQYMSDQYMDLHYMMMEQMMLNHQMWRQVPR</sequence>
<dbReference type="RefSeq" id="WP_224011015.1">
    <property type="nucleotide sequence ID" value="NZ_CAJZAF010000082.1"/>
</dbReference>
<proteinExistence type="predicted"/>
<comment type="caution">
    <text evidence="4">The sequence shown here is derived from an EMBL/GenBank/DDBJ whole genome shotgun (WGS) entry which is preliminary data.</text>
</comment>
<gene>
    <name evidence="4" type="ORF">LMG23994_07034</name>
</gene>
<feature type="coiled-coil region" evidence="1">
    <location>
        <begin position="41"/>
        <end position="75"/>
    </location>
</feature>
<feature type="chain" id="PRO_5045272804" evidence="3">
    <location>
        <begin position="23"/>
        <end position="178"/>
    </location>
</feature>
<feature type="compositionally biased region" description="Polar residues" evidence="2">
    <location>
        <begin position="29"/>
        <end position="38"/>
    </location>
</feature>
<feature type="region of interest" description="Disordered" evidence="2">
    <location>
        <begin position="21"/>
        <end position="40"/>
    </location>
</feature>
<keyword evidence="5" id="KW-1185">Reference proteome</keyword>
<keyword evidence="3" id="KW-0732">Signal</keyword>
<organism evidence="4 5">
    <name type="scientific">Cupriavidus pinatubonensis</name>
    <dbReference type="NCBI Taxonomy" id="248026"/>
    <lineage>
        <taxon>Bacteria</taxon>
        <taxon>Pseudomonadati</taxon>
        <taxon>Pseudomonadota</taxon>
        <taxon>Betaproteobacteria</taxon>
        <taxon>Burkholderiales</taxon>
        <taxon>Burkholderiaceae</taxon>
        <taxon>Cupriavidus</taxon>
    </lineage>
</organism>
<evidence type="ECO:0000313" key="4">
    <source>
        <dbReference type="EMBL" id="CAG9187589.1"/>
    </source>
</evidence>
<name>A0ABM8Y4A8_9BURK</name>
<evidence type="ECO:0000313" key="5">
    <source>
        <dbReference type="Proteomes" id="UP000701702"/>
    </source>
</evidence>
<reference evidence="4 5" key="1">
    <citation type="submission" date="2021-08" db="EMBL/GenBank/DDBJ databases">
        <authorList>
            <person name="Peeters C."/>
        </authorList>
    </citation>
    <scope>NUCLEOTIDE SEQUENCE [LARGE SCALE GENOMIC DNA]</scope>
    <source>
        <strain evidence="4 5">LMG 23994</strain>
    </source>
</reference>
<dbReference type="Proteomes" id="UP000701702">
    <property type="component" value="Unassembled WGS sequence"/>
</dbReference>